<protein>
    <submittedName>
        <fullName evidence="2">Aldedh domain-containing protein</fullName>
    </submittedName>
</protein>
<proteinExistence type="predicted"/>
<accession>A0A183CNE0</accession>
<name>A0A183CNE0_GLOPA</name>
<organism evidence="1 2">
    <name type="scientific">Globodera pallida</name>
    <name type="common">Potato cyst nematode worm</name>
    <name type="synonym">Heterodera pallida</name>
    <dbReference type="NCBI Taxonomy" id="36090"/>
    <lineage>
        <taxon>Eukaryota</taxon>
        <taxon>Metazoa</taxon>
        <taxon>Ecdysozoa</taxon>
        <taxon>Nematoda</taxon>
        <taxon>Chromadorea</taxon>
        <taxon>Rhabditida</taxon>
        <taxon>Tylenchina</taxon>
        <taxon>Tylenchomorpha</taxon>
        <taxon>Tylenchoidea</taxon>
        <taxon>Heteroderidae</taxon>
        <taxon>Heteroderinae</taxon>
        <taxon>Globodera</taxon>
    </lineage>
</organism>
<reference evidence="2" key="2">
    <citation type="submission" date="2016-06" db="UniProtKB">
        <authorList>
            <consortium name="WormBaseParasite"/>
        </authorList>
    </citation>
    <scope>IDENTIFICATION</scope>
</reference>
<sequence>MTLALAEELLRQYRAVKKILLTGEALPYDYSGHAEVLPVTEVSGTDVSGTEVCGTEVYGTEVYGTEVSGTEVWH</sequence>
<dbReference type="WBParaSite" id="GPLIN_001439700">
    <property type="protein sequence ID" value="GPLIN_001439700"/>
    <property type="gene ID" value="GPLIN_001439700"/>
</dbReference>
<reference evidence="1" key="1">
    <citation type="submission" date="2014-05" db="EMBL/GenBank/DDBJ databases">
        <title>The genome and life-stage specific transcriptomes of Globodera pallida elucidate key aspects of plant parasitism by a cyst nematode.</title>
        <authorList>
            <person name="Cotton J.A."/>
            <person name="Lilley C.J."/>
            <person name="Jones L.M."/>
            <person name="Kikuchi T."/>
            <person name="Reid A.J."/>
            <person name="Thorpe P."/>
            <person name="Tsai I.J."/>
            <person name="Beasley H."/>
            <person name="Blok V."/>
            <person name="Cock P.J.A."/>
            <person name="Van den Akker S.E."/>
            <person name="Holroyd N."/>
            <person name="Hunt M."/>
            <person name="Mantelin S."/>
            <person name="Naghra H."/>
            <person name="Pain A."/>
            <person name="Palomares-Rius J.E."/>
            <person name="Zarowiecki M."/>
            <person name="Berriman M."/>
            <person name="Jones J.T."/>
            <person name="Urwin P.E."/>
        </authorList>
    </citation>
    <scope>NUCLEOTIDE SEQUENCE [LARGE SCALE GENOMIC DNA]</scope>
    <source>
        <strain evidence="1">Lindley</strain>
    </source>
</reference>
<evidence type="ECO:0000313" key="2">
    <source>
        <dbReference type="WBParaSite" id="GPLIN_001439700"/>
    </source>
</evidence>
<keyword evidence="1" id="KW-1185">Reference proteome</keyword>
<evidence type="ECO:0000313" key="1">
    <source>
        <dbReference type="Proteomes" id="UP000050741"/>
    </source>
</evidence>
<dbReference type="AlphaFoldDB" id="A0A183CNE0"/>
<dbReference type="Proteomes" id="UP000050741">
    <property type="component" value="Unassembled WGS sequence"/>
</dbReference>